<dbReference type="AlphaFoldDB" id="A0AAD7F3B5"/>
<accession>A0AAD7F3B5</accession>
<organism evidence="2 3">
    <name type="scientific">Mycena albidolilacea</name>
    <dbReference type="NCBI Taxonomy" id="1033008"/>
    <lineage>
        <taxon>Eukaryota</taxon>
        <taxon>Fungi</taxon>
        <taxon>Dikarya</taxon>
        <taxon>Basidiomycota</taxon>
        <taxon>Agaricomycotina</taxon>
        <taxon>Agaricomycetes</taxon>
        <taxon>Agaricomycetidae</taxon>
        <taxon>Agaricales</taxon>
        <taxon>Marasmiineae</taxon>
        <taxon>Mycenaceae</taxon>
        <taxon>Mycena</taxon>
    </lineage>
</organism>
<dbReference type="Proteomes" id="UP001218218">
    <property type="component" value="Unassembled WGS sequence"/>
</dbReference>
<evidence type="ECO:0000256" key="1">
    <source>
        <dbReference type="SAM" id="MobiDB-lite"/>
    </source>
</evidence>
<evidence type="ECO:0000313" key="3">
    <source>
        <dbReference type="Proteomes" id="UP001218218"/>
    </source>
</evidence>
<gene>
    <name evidence="2" type="ORF">DFH08DRAFT_798328</name>
</gene>
<name>A0AAD7F3B5_9AGAR</name>
<feature type="region of interest" description="Disordered" evidence="1">
    <location>
        <begin position="324"/>
        <end position="353"/>
    </location>
</feature>
<evidence type="ECO:0000313" key="2">
    <source>
        <dbReference type="EMBL" id="KAJ7363865.1"/>
    </source>
</evidence>
<reference evidence="2" key="1">
    <citation type="submission" date="2023-03" db="EMBL/GenBank/DDBJ databases">
        <title>Massive genome expansion in bonnet fungi (Mycena s.s.) driven by repeated elements and novel gene families across ecological guilds.</title>
        <authorList>
            <consortium name="Lawrence Berkeley National Laboratory"/>
            <person name="Harder C.B."/>
            <person name="Miyauchi S."/>
            <person name="Viragh M."/>
            <person name="Kuo A."/>
            <person name="Thoen E."/>
            <person name="Andreopoulos B."/>
            <person name="Lu D."/>
            <person name="Skrede I."/>
            <person name="Drula E."/>
            <person name="Henrissat B."/>
            <person name="Morin E."/>
            <person name="Kohler A."/>
            <person name="Barry K."/>
            <person name="LaButti K."/>
            <person name="Morin E."/>
            <person name="Salamov A."/>
            <person name="Lipzen A."/>
            <person name="Mereny Z."/>
            <person name="Hegedus B."/>
            <person name="Baldrian P."/>
            <person name="Stursova M."/>
            <person name="Weitz H."/>
            <person name="Taylor A."/>
            <person name="Grigoriev I.V."/>
            <person name="Nagy L.G."/>
            <person name="Martin F."/>
            <person name="Kauserud H."/>
        </authorList>
    </citation>
    <scope>NUCLEOTIDE SEQUENCE</scope>
    <source>
        <strain evidence="2">CBHHK002</strain>
    </source>
</reference>
<dbReference type="EMBL" id="JARIHO010000003">
    <property type="protein sequence ID" value="KAJ7363865.1"/>
    <property type="molecule type" value="Genomic_DNA"/>
</dbReference>
<feature type="compositionally biased region" description="Acidic residues" evidence="1">
    <location>
        <begin position="324"/>
        <end position="337"/>
    </location>
</feature>
<comment type="caution">
    <text evidence="2">The sequence shown here is derived from an EMBL/GenBank/DDBJ whole genome shotgun (WGS) entry which is preliminary data.</text>
</comment>
<protein>
    <submittedName>
        <fullName evidence="2">Uncharacterized protein</fullName>
    </submittedName>
</protein>
<proteinExistence type="predicted"/>
<sequence>MPSEIVDSELHTQVCAPSLPDIEVQMREGEALEALKRMRAGLCTRTMTNHFKVRNFTDQGLMTKSQGILHQINVLIHNTKLRYRPCQAGGKRTQTMSPALLGRQEALTQTLPAVATLQLTALSPEAGAPLMLYLEGHGAWEERLRILHDDNVHTLNEHVLMAEEKAYNAHWVEVRGTVVEGGIARAGVVAAGEGSHTLSWIWYMVGEGETDKDKRLVDAVTKIMQGVFSHAPEMWCTVAYGITEVGEWERRATEELPGTSAELTEGRQVYAAEHAATERACCADLEHRWWGILQKADVYLDGGDVTAAAQEVTVKVDLADELDPEEEEARLEGEEDQQPSAAAAHPDAGKYSEIPIKGQEAQIKRYIALWDSCGWATQGCKKVPSVLMTIGDYPKNTWDTNSWNTYQMKYCIEHPWLSKMTSEELQAYAKAREDSYNTLFALLSDNEHRDPEARHLCVKLLMKWHREKTMQVVDNRKADGGRKALMNKAVVPLIHQSTAVSNSLNIEIFGLVLDCYGDNVIIWGGGAFFQEVFKQHPVPIRKFFIDMKALFQMTSLYLQNQAETAEAVSMMQPVPITFTQLPQRPATAMRYVDNSQGGRAHERLTGVFSWQVSS</sequence>
<keyword evidence="3" id="KW-1185">Reference proteome</keyword>